<reference evidence="1" key="2">
    <citation type="submission" date="2025-09" db="UniProtKB">
        <authorList>
            <consortium name="Ensembl"/>
        </authorList>
    </citation>
    <scope>IDENTIFICATION</scope>
</reference>
<evidence type="ECO:0000313" key="1">
    <source>
        <dbReference type="Ensembl" id="ENSCAFP00020010529.1"/>
    </source>
</evidence>
<dbReference type="SUPFAM" id="SSF50729">
    <property type="entry name" value="PH domain-like"/>
    <property type="match status" value="1"/>
</dbReference>
<gene>
    <name evidence="1" type="primary">GULP1</name>
</gene>
<dbReference type="InterPro" id="IPR051133">
    <property type="entry name" value="Adapter_Engulfment-Domain"/>
</dbReference>
<dbReference type="InterPro" id="IPR011993">
    <property type="entry name" value="PH-like_dom_sf"/>
</dbReference>
<keyword evidence="2" id="KW-1185">Reference proteome</keyword>
<dbReference type="AlphaFoldDB" id="A0A8C0K3T1"/>
<sequence length="192" mass="21503">MNRAFSRKKDKTWMHTPEALSKHYIPYNAKFLGSTEVEQPKGTEVVRDAVRKLKKQPFSNCTWFKDRPVILREGQAVACVWQNCRREKIPSCFENVASDGVHGVCKLNKSRSGVACALGEESEVDNMFTCPFYPIYMIYKCFQANTPKVSKMLPFPFGKKAGEATVSLQRSSGGGPDLPLLVGKASKLMNDT</sequence>
<dbReference type="Proteomes" id="UP000694391">
    <property type="component" value="Unplaced"/>
</dbReference>
<proteinExistence type="predicted"/>
<dbReference type="PANTHER" id="PTHR11232">
    <property type="entry name" value="PHOSPHOTYROSINE INTERACTION DOMAIN-CONTAINING FAMILY MEMBER"/>
    <property type="match status" value="1"/>
</dbReference>
<dbReference type="Gene3D" id="2.30.29.30">
    <property type="entry name" value="Pleckstrin-homology domain (PH domain)/Phosphotyrosine-binding domain (PTB)"/>
    <property type="match status" value="1"/>
</dbReference>
<organism evidence="1 2">
    <name type="scientific">Canis lupus dingo</name>
    <name type="common">dingo</name>
    <dbReference type="NCBI Taxonomy" id="286419"/>
    <lineage>
        <taxon>Eukaryota</taxon>
        <taxon>Metazoa</taxon>
        <taxon>Chordata</taxon>
        <taxon>Craniata</taxon>
        <taxon>Vertebrata</taxon>
        <taxon>Euteleostomi</taxon>
        <taxon>Mammalia</taxon>
        <taxon>Eutheria</taxon>
        <taxon>Laurasiatheria</taxon>
        <taxon>Carnivora</taxon>
        <taxon>Caniformia</taxon>
        <taxon>Canidae</taxon>
        <taxon>Canis</taxon>
    </lineage>
</organism>
<name>A0A8C0K3T1_CANLU</name>
<dbReference type="Ensembl" id="ENSCAFT00020012233.1">
    <property type="protein sequence ID" value="ENSCAFP00020010529.1"/>
    <property type="gene ID" value="ENSCAFG00020008550.1"/>
</dbReference>
<dbReference type="PANTHER" id="PTHR11232:SF78">
    <property type="entry name" value="PTB DOMAIN-CONTAINING ENGULFMENT ADAPTER PROTEIN 1"/>
    <property type="match status" value="1"/>
</dbReference>
<reference evidence="1" key="1">
    <citation type="submission" date="2025-08" db="UniProtKB">
        <authorList>
            <consortium name="Ensembl"/>
        </authorList>
    </citation>
    <scope>IDENTIFICATION</scope>
</reference>
<evidence type="ECO:0000313" key="2">
    <source>
        <dbReference type="Proteomes" id="UP000694391"/>
    </source>
</evidence>
<dbReference type="GeneTree" id="ENSGT00940000156186"/>
<accession>A0A8C0K3T1</accession>
<protein>
    <submittedName>
        <fullName evidence="1">GULP PTB domain containing engulfment adaptor 1</fullName>
    </submittedName>
</protein>